<dbReference type="InterPro" id="IPR010106">
    <property type="entry name" value="RpnA"/>
</dbReference>
<organism evidence="1 2">
    <name type="scientific">Ammoniphilus oxalaticus</name>
    <dbReference type="NCBI Taxonomy" id="66863"/>
    <lineage>
        <taxon>Bacteria</taxon>
        <taxon>Bacillati</taxon>
        <taxon>Bacillota</taxon>
        <taxon>Bacilli</taxon>
        <taxon>Bacillales</taxon>
        <taxon>Paenibacillaceae</taxon>
        <taxon>Aneurinibacillus group</taxon>
        <taxon>Ammoniphilus</taxon>
    </lineage>
</organism>
<protein>
    <submittedName>
        <fullName evidence="1">Transposase</fullName>
    </submittedName>
</protein>
<evidence type="ECO:0000313" key="2">
    <source>
        <dbReference type="Proteomes" id="UP000284219"/>
    </source>
</evidence>
<sequence>MEDDSYPDEPKERVDHDRLFKELIGTFFEEFMLLFFPKAYESIDFEHTVFLSEELYTDIVKGEKRRVDLLVETRLKGEQALIIIHVEPQSYVQPDFQDRMFVYFSRLYEKYRRKILPIAIFSYDKNRDEQDTLDISFPFFDVMKFQYLKIELKKQNWRDYLKQDNPVAAALLSKMGYTEDERVKVKVEFLRMLVRLEQDPARTQLLTGFFETYLKLSRQEEQQFEQELNKLKPEEAKQMMEITTSWHKKGRAEGRAEGLAEGVAKGKAETAKNMLMIGMDKELIAKVTGLSKEQIDKLQKELH</sequence>
<dbReference type="NCBIfam" id="TIGR01784">
    <property type="entry name" value="T_den_put_tspse"/>
    <property type="match status" value="1"/>
</dbReference>
<dbReference type="Proteomes" id="UP000284219">
    <property type="component" value="Unassembled WGS sequence"/>
</dbReference>
<dbReference type="EMBL" id="MCHY01000006">
    <property type="protein sequence ID" value="RKD25793.1"/>
    <property type="molecule type" value="Genomic_DNA"/>
</dbReference>
<evidence type="ECO:0000313" key="1">
    <source>
        <dbReference type="EMBL" id="RKD25793.1"/>
    </source>
</evidence>
<dbReference type="PANTHER" id="PTHR35586">
    <property type="entry name" value="SLL1691 PROTEIN"/>
    <property type="match status" value="1"/>
</dbReference>
<gene>
    <name evidence="1" type="ORF">BEP19_02310</name>
</gene>
<reference evidence="1 2" key="1">
    <citation type="submission" date="2016-08" db="EMBL/GenBank/DDBJ databases">
        <title>Novel Firmicute Genomes.</title>
        <authorList>
            <person name="Poppleton D.I."/>
            <person name="Gribaldo S."/>
        </authorList>
    </citation>
    <scope>NUCLEOTIDE SEQUENCE [LARGE SCALE GENOMIC DNA]</scope>
    <source>
        <strain evidence="1 2">RAOx-1</strain>
    </source>
</reference>
<name>A0A419SNF9_9BACL</name>
<dbReference type="OrthoDB" id="419816at2"/>
<dbReference type="AlphaFoldDB" id="A0A419SNF9"/>
<proteinExistence type="predicted"/>
<comment type="caution">
    <text evidence="1">The sequence shown here is derived from an EMBL/GenBank/DDBJ whole genome shotgun (WGS) entry which is preliminary data.</text>
</comment>
<keyword evidence="2" id="KW-1185">Reference proteome</keyword>
<dbReference type="PANTHER" id="PTHR35586:SF1">
    <property type="entry name" value="SLL1691 PROTEIN"/>
    <property type="match status" value="1"/>
</dbReference>
<accession>A0A419SNF9</accession>